<dbReference type="Pfam" id="PF13579">
    <property type="entry name" value="Glyco_trans_4_4"/>
    <property type="match status" value="1"/>
</dbReference>
<evidence type="ECO:0000259" key="6">
    <source>
        <dbReference type="Pfam" id="PF00534"/>
    </source>
</evidence>
<keyword evidence="4 8" id="KW-0808">Transferase</keyword>
<accession>A0ABU9VVE1</accession>
<comment type="caution">
    <text evidence="8">The sequence shown here is derived from an EMBL/GenBank/DDBJ whole genome shotgun (WGS) entry which is preliminary data.</text>
</comment>
<dbReference type="PANTHER" id="PTHR46039:SF5">
    <property type="entry name" value="SUCROSE-PHOSPHATE SYNTHASE 3-RELATED"/>
    <property type="match status" value="1"/>
</dbReference>
<evidence type="ECO:0000313" key="9">
    <source>
        <dbReference type="Proteomes" id="UP001407405"/>
    </source>
</evidence>
<organism evidence="8 9">
    <name type="scientific">Anoxynatronum sibiricum</name>
    <dbReference type="NCBI Taxonomy" id="210623"/>
    <lineage>
        <taxon>Bacteria</taxon>
        <taxon>Bacillati</taxon>
        <taxon>Bacillota</taxon>
        <taxon>Clostridia</taxon>
        <taxon>Eubacteriales</taxon>
        <taxon>Clostridiaceae</taxon>
        <taxon>Anoxynatronum</taxon>
    </lineage>
</organism>
<dbReference type="InterPro" id="IPR028098">
    <property type="entry name" value="Glyco_trans_4-like_N"/>
</dbReference>
<dbReference type="EC" id="2.4.1.14" evidence="2"/>
<evidence type="ECO:0000256" key="2">
    <source>
        <dbReference type="ARBA" id="ARBA00012536"/>
    </source>
</evidence>
<evidence type="ECO:0000256" key="5">
    <source>
        <dbReference type="ARBA" id="ARBA00047471"/>
    </source>
</evidence>
<evidence type="ECO:0000256" key="4">
    <source>
        <dbReference type="ARBA" id="ARBA00022679"/>
    </source>
</evidence>
<protein>
    <recommendedName>
        <fullName evidence="2">sucrose-phosphate synthase</fullName>
        <ecNumber evidence="2">2.4.1.14</ecNumber>
    </recommendedName>
</protein>
<dbReference type="SUPFAM" id="SSF53756">
    <property type="entry name" value="UDP-Glycosyltransferase/glycogen phosphorylase"/>
    <property type="match status" value="1"/>
</dbReference>
<dbReference type="InterPro" id="IPR044161">
    <property type="entry name" value="SPS"/>
</dbReference>
<dbReference type="InterPro" id="IPR001296">
    <property type="entry name" value="Glyco_trans_1"/>
</dbReference>
<name>A0ABU9VVE1_9CLOT</name>
<sequence>MHIACFNPQGNFDQHDSYWTQHPDFGGQLVYVKELAFAFDRLGHETIIFTRRIEDEDWPEFQQPEEVYAGTNVRIVRISFGGKAFLPKEQLWPFLYEYVEGIRQWYHQAGYLPDAVTTHYGDGGISGAIFQQLTGVPYTFTAHSLGAQKLEKLMGTGVSYESLDQQYQFTTRLAAERTAISQAMIRFVSTQQEKEQQYFHTLYRDLFNQHKKLPFIVVPPGVNQDIFNDKPQTHDQAVTESIQQVLRRDVAKERQHLPWVIASSRLDPKKNVTGLVKAYGEHSQLQECCNLILAVRGIDDPQADMHRLKNEEQQQLASILELIQTYQLAGKIGFVNLSGQQQLAAAYRETARRRGVFALTSLYEPFGLATIEAMACGVPVVVTANGGGQDILKKGNESFGLLVDPQQSAAIAEGIFSLMKDHVLWNTYHQKGLERVRSTFTWNAAADAYVKEMLKWKKKVQDKACQINVPDYFMKHESQHEDEFESIRARAAGIKSEHE</sequence>
<comment type="catalytic activity">
    <reaction evidence="5">
        <text>beta-D-fructose 6-phosphate + UDP-alpha-D-glucose = sucrose 6(F)-phosphate + UDP + H(+)</text>
        <dbReference type="Rhea" id="RHEA:22172"/>
        <dbReference type="ChEBI" id="CHEBI:15378"/>
        <dbReference type="ChEBI" id="CHEBI:57634"/>
        <dbReference type="ChEBI" id="CHEBI:57723"/>
        <dbReference type="ChEBI" id="CHEBI:58223"/>
        <dbReference type="ChEBI" id="CHEBI:58885"/>
        <dbReference type="EC" id="2.4.1.14"/>
    </reaction>
</comment>
<evidence type="ECO:0000259" key="7">
    <source>
        <dbReference type="Pfam" id="PF13579"/>
    </source>
</evidence>
<dbReference type="Pfam" id="PF00534">
    <property type="entry name" value="Glycos_transf_1"/>
    <property type="match status" value="1"/>
</dbReference>
<dbReference type="PANTHER" id="PTHR46039">
    <property type="entry name" value="SUCROSE-PHOSPHATE SYNTHASE 3-RELATED"/>
    <property type="match status" value="1"/>
</dbReference>
<gene>
    <name evidence="8" type="ORF">AAIG11_11320</name>
</gene>
<reference evidence="8 9" key="1">
    <citation type="submission" date="2024-04" db="EMBL/GenBank/DDBJ databases">
        <title>Genome sequencing and metabolic network reconstruction of aminoacids and betaine degradation by Anoxynatronum sibiricum.</title>
        <authorList>
            <person name="Detkova E.N."/>
            <person name="Boltjanskaja Y.V."/>
            <person name="Mardanov A.V."/>
            <person name="Kevbrin V."/>
        </authorList>
    </citation>
    <scope>NUCLEOTIDE SEQUENCE [LARGE SCALE GENOMIC DNA]</scope>
    <source>
        <strain evidence="8 9">Z-7981</strain>
    </source>
</reference>
<feature type="domain" description="Glycosyltransferase subfamily 4-like N-terminal" evidence="7">
    <location>
        <begin position="26"/>
        <end position="189"/>
    </location>
</feature>
<evidence type="ECO:0000256" key="3">
    <source>
        <dbReference type="ARBA" id="ARBA00022676"/>
    </source>
</evidence>
<dbReference type="Gene3D" id="3.40.50.2000">
    <property type="entry name" value="Glycogen Phosphorylase B"/>
    <property type="match status" value="2"/>
</dbReference>
<dbReference type="EMBL" id="JBCITM010000011">
    <property type="protein sequence ID" value="MEN1761069.1"/>
    <property type="molecule type" value="Genomic_DNA"/>
</dbReference>
<dbReference type="RefSeq" id="WP_343186384.1">
    <property type="nucleotide sequence ID" value="NZ_JBCITM010000011.1"/>
</dbReference>
<dbReference type="GO" id="GO:0016757">
    <property type="term" value="F:glycosyltransferase activity"/>
    <property type="evidence" value="ECO:0007669"/>
    <property type="project" value="UniProtKB-KW"/>
</dbReference>
<keyword evidence="3 8" id="KW-0328">Glycosyltransferase</keyword>
<evidence type="ECO:0000256" key="1">
    <source>
        <dbReference type="ARBA" id="ARBA00006530"/>
    </source>
</evidence>
<keyword evidence="9" id="KW-1185">Reference proteome</keyword>
<evidence type="ECO:0000313" key="8">
    <source>
        <dbReference type="EMBL" id="MEN1761069.1"/>
    </source>
</evidence>
<proteinExistence type="inferred from homology"/>
<comment type="similarity">
    <text evidence="1">Belongs to the glycosyltransferase 1 family.</text>
</comment>
<dbReference type="Proteomes" id="UP001407405">
    <property type="component" value="Unassembled WGS sequence"/>
</dbReference>
<feature type="domain" description="Glycosyl transferase family 1" evidence="6">
    <location>
        <begin position="256"/>
        <end position="422"/>
    </location>
</feature>